<dbReference type="InterPro" id="IPR012348">
    <property type="entry name" value="RNR-like"/>
</dbReference>
<evidence type="ECO:0000313" key="3">
    <source>
        <dbReference type="Proteomes" id="UP000178517"/>
    </source>
</evidence>
<name>A0A1G1ZK28_9BACT</name>
<dbReference type="STRING" id="1798406.A3A04_02020"/>
<dbReference type="InterPro" id="IPR011017">
    <property type="entry name" value="TRASH_dom"/>
</dbReference>
<evidence type="ECO:0000259" key="1">
    <source>
        <dbReference type="SMART" id="SM00746"/>
    </source>
</evidence>
<evidence type="ECO:0000313" key="2">
    <source>
        <dbReference type="EMBL" id="OGY64942.1"/>
    </source>
</evidence>
<comment type="caution">
    <text evidence="2">The sequence shown here is derived from an EMBL/GenBank/DDBJ whole genome shotgun (WGS) entry which is preliminary data.</text>
</comment>
<dbReference type="Gene3D" id="1.10.620.20">
    <property type="entry name" value="Ribonucleotide Reductase, subunit A"/>
    <property type="match status" value="1"/>
</dbReference>
<organism evidence="2 3">
    <name type="scientific">Candidatus Harrisonbacteria bacterium RIFCSPLOWO2_01_FULL_40_28</name>
    <dbReference type="NCBI Taxonomy" id="1798406"/>
    <lineage>
        <taxon>Bacteria</taxon>
        <taxon>Candidatus Harrisoniibacteriota</taxon>
    </lineage>
</organism>
<feature type="domain" description="TRASH" evidence="1">
    <location>
        <begin position="6"/>
        <end position="44"/>
    </location>
</feature>
<dbReference type="Pfam" id="PF04945">
    <property type="entry name" value="YHS"/>
    <property type="match status" value="1"/>
</dbReference>
<proteinExistence type="predicted"/>
<reference evidence="2 3" key="1">
    <citation type="journal article" date="2016" name="Nat. Commun.">
        <title>Thousands of microbial genomes shed light on interconnected biogeochemical processes in an aquifer system.</title>
        <authorList>
            <person name="Anantharaman K."/>
            <person name="Brown C.T."/>
            <person name="Hug L.A."/>
            <person name="Sharon I."/>
            <person name="Castelle C.J."/>
            <person name="Probst A.J."/>
            <person name="Thomas B.C."/>
            <person name="Singh A."/>
            <person name="Wilkins M.J."/>
            <person name="Karaoz U."/>
            <person name="Brodie E.L."/>
            <person name="Williams K.H."/>
            <person name="Hubbard S.S."/>
            <person name="Banfield J.F."/>
        </authorList>
    </citation>
    <scope>NUCLEOTIDE SEQUENCE [LARGE SCALE GENOMIC DNA]</scope>
</reference>
<accession>A0A1G1ZK28</accession>
<dbReference type="GO" id="GO:0016491">
    <property type="term" value="F:oxidoreductase activity"/>
    <property type="evidence" value="ECO:0007669"/>
    <property type="project" value="InterPro"/>
</dbReference>
<dbReference type="InterPro" id="IPR007029">
    <property type="entry name" value="YHS_dom"/>
</dbReference>
<protein>
    <submittedName>
        <fullName evidence="2">YHS domain-containing protein</fullName>
    </submittedName>
</protein>
<dbReference type="Proteomes" id="UP000178517">
    <property type="component" value="Unassembled WGS sequence"/>
</dbReference>
<sequence length="52" mass="6156">MNKAKDPVCNMDVDIENAQYKKDYKGKTYYFCSAECMENFNVNPEKYIKDSM</sequence>
<gene>
    <name evidence="2" type="ORF">A3A04_02020</name>
</gene>
<dbReference type="SMART" id="SM00746">
    <property type="entry name" value="TRASH"/>
    <property type="match status" value="1"/>
</dbReference>
<dbReference type="AlphaFoldDB" id="A0A1G1ZK28"/>
<dbReference type="EMBL" id="MHJI01000028">
    <property type="protein sequence ID" value="OGY64942.1"/>
    <property type="molecule type" value="Genomic_DNA"/>
</dbReference>
<dbReference type="InterPro" id="IPR009078">
    <property type="entry name" value="Ferritin-like_SF"/>
</dbReference>
<dbReference type="SUPFAM" id="SSF47240">
    <property type="entry name" value="Ferritin-like"/>
    <property type="match status" value="1"/>
</dbReference>